<dbReference type="OrthoDB" id="9802944at2"/>
<dbReference type="InterPro" id="IPR015358">
    <property type="entry name" value="Tscrpt_reg_MerR_DNA-bd"/>
</dbReference>
<keyword evidence="1" id="KW-0805">Transcription regulation</keyword>
<evidence type="ECO:0000313" key="6">
    <source>
        <dbReference type="Proteomes" id="UP000051260"/>
    </source>
</evidence>
<dbReference type="EMBL" id="CYUD01000019">
    <property type="protein sequence ID" value="CUK18088.1"/>
    <property type="molecule type" value="Genomic_DNA"/>
</dbReference>
<dbReference type="Proteomes" id="UP000051260">
    <property type="component" value="Unassembled WGS sequence"/>
</dbReference>
<evidence type="ECO:0000256" key="1">
    <source>
        <dbReference type="ARBA" id="ARBA00023015"/>
    </source>
</evidence>
<dbReference type="InterPro" id="IPR000551">
    <property type="entry name" value="MerR-type_HTH_dom"/>
</dbReference>
<dbReference type="GO" id="GO:0003677">
    <property type="term" value="F:DNA binding"/>
    <property type="evidence" value="ECO:0007669"/>
    <property type="project" value="UniProtKB-KW"/>
</dbReference>
<dbReference type="Gene3D" id="1.10.1660.10">
    <property type="match status" value="1"/>
</dbReference>
<dbReference type="InterPro" id="IPR009061">
    <property type="entry name" value="DNA-bd_dom_put_sf"/>
</dbReference>
<feature type="domain" description="HTH merR-type" evidence="4">
    <location>
        <begin position="1"/>
        <end position="69"/>
    </location>
</feature>
<dbReference type="SUPFAM" id="SSF46955">
    <property type="entry name" value="Putative DNA-binding domain"/>
    <property type="match status" value="1"/>
</dbReference>
<dbReference type="GO" id="GO:0003700">
    <property type="term" value="F:DNA-binding transcription factor activity"/>
    <property type="evidence" value="ECO:0007669"/>
    <property type="project" value="InterPro"/>
</dbReference>
<evidence type="ECO:0000256" key="2">
    <source>
        <dbReference type="ARBA" id="ARBA00023125"/>
    </source>
</evidence>
<dbReference type="AlphaFoldDB" id="A0A0P1IJZ2"/>
<dbReference type="Pfam" id="PF00376">
    <property type="entry name" value="MerR"/>
    <property type="match status" value="1"/>
</dbReference>
<name>A0A0P1IJZ2_9RHOB</name>
<dbReference type="RefSeq" id="WP_058283813.1">
    <property type="nucleotide sequence ID" value="NZ_CYUD01000019.1"/>
</dbReference>
<keyword evidence="6" id="KW-1185">Reference proteome</keyword>
<dbReference type="PANTHER" id="PTHR30204">
    <property type="entry name" value="REDOX-CYCLING DRUG-SENSING TRANSCRIPTIONAL ACTIVATOR SOXR"/>
    <property type="match status" value="1"/>
</dbReference>
<sequence length="146" mass="16355">MLDISELSRESGFSPSKLRYYEEVGLIRSVGRRGLKRLYEDEVKTRISLISLAQTAGFSLGEIKETIGSEGRPDLDGTVLAAKADAIDAKIKELTALRDGLRHVMNCTAENHLDCPRFQRIIRVALTKKQVDGKRSKKNPDKGRRN</sequence>
<evidence type="ECO:0000259" key="4">
    <source>
        <dbReference type="PROSITE" id="PS50937"/>
    </source>
</evidence>
<dbReference type="InterPro" id="IPR047057">
    <property type="entry name" value="MerR_fam"/>
</dbReference>
<accession>A0A0P1IJZ2</accession>
<reference evidence="6" key="1">
    <citation type="submission" date="2015-09" db="EMBL/GenBank/DDBJ databases">
        <authorList>
            <person name="Rodrigo-Torres L."/>
            <person name="Arahal D.R."/>
        </authorList>
    </citation>
    <scope>NUCLEOTIDE SEQUENCE [LARGE SCALE GENOMIC DNA]</scope>
    <source>
        <strain evidence="6">CECT 5091</strain>
    </source>
</reference>
<keyword evidence="3" id="KW-0804">Transcription</keyword>
<dbReference type="Pfam" id="PF09278">
    <property type="entry name" value="MerR-DNA-bind"/>
    <property type="match status" value="1"/>
</dbReference>
<gene>
    <name evidence="5" type="primary">soxR_3</name>
    <name evidence="5" type="ORF">RUE5091_04199</name>
</gene>
<proteinExistence type="predicted"/>
<dbReference type="PANTHER" id="PTHR30204:SF97">
    <property type="entry name" value="MERR FAMILY REGULATORY PROTEIN"/>
    <property type="match status" value="1"/>
</dbReference>
<dbReference type="STRING" id="1715692.RUE5091_04199"/>
<dbReference type="PRINTS" id="PR00040">
    <property type="entry name" value="HTHMERR"/>
</dbReference>
<dbReference type="PROSITE" id="PS50937">
    <property type="entry name" value="HTH_MERR_2"/>
    <property type="match status" value="1"/>
</dbReference>
<keyword evidence="2" id="KW-0238">DNA-binding</keyword>
<dbReference type="SMART" id="SM00422">
    <property type="entry name" value="HTH_MERR"/>
    <property type="match status" value="1"/>
</dbReference>
<evidence type="ECO:0000256" key="3">
    <source>
        <dbReference type="ARBA" id="ARBA00023163"/>
    </source>
</evidence>
<protein>
    <submittedName>
        <fullName evidence="5">Redox-sensitive transcriptional activator SoxR</fullName>
    </submittedName>
</protein>
<evidence type="ECO:0000313" key="5">
    <source>
        <dbReference type="EMBL" id="CUK18088.1"/>
    </source>
</evidence>
<organism evidence="5 6">
    <name type="scientific">Ruegeria denitrificans</name>
    <dbReference type="NCBI Taxonomy" id="1715692"/>
    <lineage>
        <taxon>Bacteria</taxon>
        <taxon>Pseudomonadati</taxon>
        <taxon>Pseudomonadota</taxon>
        <taxon>Alphaproteobacteria</taxon>
        <taxon>Rhodobacterales</taxon>
        <taxon>Roseobacteraceae</taxon>
        <taxon>Ruegeria</taxon>
    </lineage>
</organism>